<keyword evidence="5 6" id="KW-0472">Membrane</keyword>
<dbReference type="PANTHER" id="PTHR13999">
    <property type="entry name" value="INTERFERON INDUCIBLE TRANSMEMBRANE PROTEIN"/>
    <property type="match status" value="1"/>
</dbReference>
<dbReference type="Pfam" id="PF04505">
    <property type="entry name" value="CD225"/>
    <property type="match status" value="1"/>
</dbReference>
<dbReference type="Proteomes" id="UP000287033">
    <property type="component" value="Unassembled WGS sequence"/>
</dbReference>
<dbReference type="GO" id="GO:0005886">
    <property type="term" value="C:plasma membrane"/>
    <property type="evidence" value="ECO:0007669"/>
    <property type="project" value="TreeGrafter"/>
</dbReference>
<dbReference type="OrthoDB" id="9906841at2759"/>
<evidence type="ECO:0000313" key="8">
    <source>
        <dbReference type="Proteomes" id="UP000287033"/>
    </source>
</evidence>
<dbReference type="InterPro" id="IPR051517">
    <property type="entry name" value="IFITM_antiviral_protein"/>
</dbReference>
<name>A0A401RHS8_CHIPU</name>
<comment type="caution">
    <text evidence="7">The sequence shown here is derived from an EMBL/GenBank/DDBJ whole genome shotgun (WGS) entry which is preliminary data.</text>
</comment>
<dbReference type="OMA" id="HKECHIQ"/>
<dbReference type="InterPro" id="IPR007593">
    <property type="entry name" value="CD225/Dispanin_fam"/>
</dbReference>
<reference evidence="7 8" key="1">
    <citation type="journal article" date="2018" name="Nat. Ecol. Evol.">
        <title>Shark genomes provide insights into elasmobranch evolution and the origin of vertebrates.</title>
        <authorList>
            <person name="Hara Y"/>
            <person name="Yamaguchi K"/>
            <person name="Onimaru K"/>
            <person name="Kadota M"/>
            <person name="Koyanagi M"/>
            <person name="Keeley SD"/>
            <person name="Tatsumi K"/>
            <person name="Tanaka K"/>
            <person name="Motone F"/>
            <person name="Kageyama Y"/>
            <person name="Nozu R"/>
            <person name="Adachi N"/>
            <person name="Nishimura O"/>
            <person name="Nakagawa R"/>
            <person name="Tanegashima C"/>
            <person name="Kiyatake I"/>
            <person name="Matsumoto R"/>
            <person name="Murakumo K"/>
            <person name="Nishida K"/>
            <person name="Terakita A"/>
            <person name="Kuratani S"/>
            <person name="Sato K"/>
            <person name="Hyodo S Kuraku.S."/>
        </authorList>
    </citation>
    <scope>NUCLEOTIDE SEQUENCE [LARGE SCALE GENOMIC DNA]</scope>
</reference>
<keyword evidence="8" id="KW-1185">Reference proteome</keyword>
<protein>
    <recommendedName>
        <fullName evidence="9">Interferon-induced transmembrane protein 3</fullName>
    </recommendedName>
</protein>
<dbReference type="AlphaFoldDB" id="A0A401RHS8"/>
<gene>
    <name evidence="7" type="ORF">chiPu_0017653</name>
</gene>
<feature type="transmembrane region" description="Helical" evidence="6">
    <location>
        <begin position="93"/>
        <end position="117"/>
    </location>
</feature>
<dbReference type="STRING" id="137246.A0A401RHS8"/>
<evidence type="ECO:0000256" key="1">
    <source>
        <dbReference type="ARBA" id="ARBA00004370"/>
    </source>
</evidence>
<evidence type="ECO:0000256" key="4">
    <source>
        <dbReference type="ARBA" id="ARBA00022989"/>
    </source>
</evidence>
<keyword evidence="3 6" id="KW-0812">Transmembrane</keyword>
<evidence type="ECO:0000256" key="2">
    <source>
        <dbReference type="ARBA" id="ARBA00006843"/>
    </source>
</evidence>
<accession>A0A401RHS8</accession>
<comment type="subcellular location">
    <subcellularLocation>
        <location evidence="1">Membrane</location>
    </subcellularLocation>
</comment>
<evidence type="ECO:0000313" key="7">
    <source>
        <dbReference type="EMBL" id="GCC17709.1"/>
    </source>
</evidence>
<evidence type="ECO:0000256" key="3">
    <source>
        <dbReference type="ARBA" id="ARBA00022692"/>
    </source>
</evidence>
<feature type="transmembrane region" description="Helical" evidence="6">
    <location>
        <begin position="45"/>
        <end position="67"/>
    </location>
</feature>
<dbReference type="EMBL" id="BEZZ01001338">
    <property type="protein sequence ID" value="GCC17709.1"/>
    <property type="molecule type" value="Genomic_DNA"/>
</dbReference>
<evidence type="ECO:0000256" key="6">
    <source>
        <dbReference type="SAM" id="Phobius"/>
    </source>
</evidence>
<evidence type="ECO:0008006" key="9">
    <source>
        <dbReference type="Google" id="ProtNLM"/>
    </source>
</evidence>
<evidence type="ECO:0000256" key="5">
    <source>
        <dbReference type="ARBA" id="ARBA00023136"/>
    </source>
</evidence>
<organism evidence="7 8">
    <name type="scientific">Chiloscyllium punctatum</name>
    <name type="common">Brownbanded bambooshark</name>
    <name type="synonym">Hemiscyllium punctatum</name>
    <dbReference type="NCBI Taxonomy" id="137246"/>
    <lineage>
        <taxon>Eukaryota</taxon>
        <taxon>Metazoa</taxon>
        <taxon>Chordata</taxon>
        <taxon>Craniata</taxon>
        <taxon>Vertebrata</taxon>
        <taxon>Chondrichthyes</taxon>
        <taxon>Elasmobranchii</taxon>
        <taxon>Galeomorphii</taxon>
        <taxon>Galeoidea</taxon>
        <taxon>Orectolobiformes</taxon>
        <taxon>Hemiscylliidae</taxon>
        <taxon>Chiloscyllium</taxon>
    </lineage>
</organism>
<dbReference type="PANTHER" id="PTHR13999:SF9">
    <property type="entry name" value="INTERFERON-INDUCED TRANSMEMBRANE PROTEIN 10"/>
    <property type="match status" value="1"/>
</dbReference>
<keyword evidence="4 6" id="KW-1133">Transmembrane helix</keyword>
<comment type="similarity">
    <text evidence="2">Belongs to the CD225/Dispanin family.</text>
</comment>
<proteinExistence type="inferred from homology"/>
<sequence length="120" mass="13102">MEYRTGYPPMNPGGCPYPGPKEDSHMVTTTVVNVAPNVTSVRDHFLWSIFNFAFLNFCCLGFVALAFSVKSRDRKVVGDVEGARHYGSTARTLNIIIAVIVTLCIVLSIVVPLAIVLSAR</sequence>